<organism evidence="3 4">
    <name type="scientific">Posidoniimonas corsicana</name>
    <dbReference type="NCBI Taxonomy" id="1938618"/>
    <lineage>
        <taxon>Bacteria</taxon>
        <taxon>Pseudomonadati</taxon>
        <taxon>Planctomycetota</taxon>
        <taxon>Planctomycetia</taxon>
        <taxon>Pirellulales</taxon>
        <taxon>Lacipirellulaceae</taxon>
        <taxon>Posidoniimonas</taxon>
    </lineage>
</organism>
<dbReference type="PROSITE" id="PS00018">
    <property type="entry name" value="EF_HAND_1"/>
    <property type="match status" value="1"/>
</dbReference>
<dbReference type="InterPro" id="IPR059177">
    <property type="entry name" value="GH29D-like_dom"/>
</dbReference>
<evidence type="ECO:0000313" key="3">
    <source>
        <dbReference type="EMBL" id="TWT35138.1"/>
    </source>
</evidence>
<dbReference type="InterPro" id="IPR001322">
    <property type="entry name" value="Lamin_tail_dom"/>
</dbReference>
<dbReference type="InterPro" id="IPR036415">
    <property type="entry name" value="Lamin_tail_dom_sf"/>
</dbReference>
<dbReference type="SUPFAM" id="SSF63446">
    <property type="entry name" value="Type I dockerin domain"/>
    <property type="match status" value="1"/>
</dbReference>
<keyword evidence="4" id="KW-1185">Reference proteome</keyword>
<name>A0A5C5V9A6_9BACT</name>
<dbReference type="InterPro" id="IPR036439">
    <property type="entry name" value="Dockerin_dom_sf"/>
</dbReference>
<evidence type="ECO:0000313" key="4">
    <source>
        <dbReference type="Proteomes" id="UP000316714"/>
    </source>
</evidence>
<dbReference type="Gene3D" id="2.60.120.260">
    <property type="entry name" value="Galactose-binding domain-like"/>
    <property type="match status" value="2"/>
</dbReference>
<sequence>MRPLPRRSAPRRVPTKLRFEKLEARTVLSGAPVISEFVASNDGSLLDGDGASSDWIEIYNPTSQAIDLAGWHLTDRADNLDKWTFPNAPQSVLGPGEYLIVFASSQETETYIDPLGYLHTDFALSAGGEFLGLTDPAENIVSSYAPTFPQQLPDVSYGVDTPRVDLTAGSTTSVLVPSSGVLDTGASPVWTQVGFDDSAWSHSVSGTGAGFDSGSGHTAGPANGVELADLVGGDLTDPEDDGVLAVEFIGGASSNSPTGEEPARALDNTRSTKWLAFAPEGTYYEINFLDGLPRIIDGYTITSANDAPDRDPYSWTLSGSNDGVTYHQIDSRDAQDFADRFETRQYEFVNTAAYSHYRFDFQTEYGVTGANQPVAIQMAEIELLSSQAFNFDQLIDVDVQADWEANRSSLYQRVAFDVGDPAALGALTLEMQYNDGFVAYLNGVLVASSNSPANPTWQSQALGERDDADAFTPERFDISAFHHLLNAGANVLSVHALNNDDFSTELLSAPRLFAAPLTMAPAEEYYFETPTPGAPNGEGRFGFVDAPTFSASRGFYSDAFALELDSGPDTAIYYTTNGDAPTPESAPLYVGAIPIDGTTVIKAAAFRDGYYNSSIQTHSYIFVKDVVSQSYSSTLAAGFPTNWGGVSPDYGMDPDVIGLFNSSGQSLGGDRFRGRYAATIQDDLLAIPTMSIVMDVDDLFGPNGIYTNSTNGGVAYERATSVELIHPDGETGFQVDAGIRIQGGAFRRHDLSKKHSLRLLFKDEYGPTKLDYPLFGPDAVDSFDTVTLRMESNDGYAWDGAGDQPQYARDAFGSRSQAALGQVAPHGNRVHLYINGVYWGVYNPNERPDASFAAMYYGGDKDDWDAINDGSPVDGDLDAWNTMLGLARAAGPAAANATQRAANYQRLQGNNPDGTNNPSYEDYLDVENYIDYLLVNFYMGNVDWPHRNWYAGRERGPDSTGFKFHMWDAESTLNLFGSNVNTNRLGADVEAAQAYDYLRDNEDFRLEFADRAHRALFNGGALTPAEAISRYEGVLAEMQQAIVAESARWGDMHRSTPLTKADWVAESQSVIDTFLAGRTDVFINQLRAVGLYPSVDAPVYSQHGGAIPTTGFQLGMSSTTGVIYYTLNGADPRGTNGQPIGNQYCGPVVVTPGTTMLSRTYLNGAWSALNEATFEAIALPGDYNNDSVVDQADYAVWRADYGKSASPADGNQDGRVDAADYTLWRDNLGASAVVAAPAPADLPVAAQSPAEEPSASPTGRPMQGLTGPDTERLAAQPASTLLPATLAAPAVNDDALLLLLVDAEPAPAAKPEASPLAESVTAARAAEDAFASLADRSWRPTVRRAAF</sequence>
<accession>A0A5C5V9A6</accession>
<dbReference type="SUPFAM" id="SSF49785">
    <property type="entry name" value="Galactose-binding domain-like"/>
    <property type="match status" value="1"/>
</dbReference>
<gene>
    <name evidence="3" type="ORF">KOR34_00250</name>
</gene>
<evidence type="ECO:0000259" key="2">
    <source>
        <dbReference type="PROSITE" id="PS51841"/>
    </source>
</evidence>
<evidence type="ECO:0000256" key="1">
    <source>
        <dbReference type="SAM" id="MobiDB-lite"/>
    </source>
</evidence>
<feature type="compositionally biased region" description="Low complexity" evidence="1">
    <location>
        <begin position="1245"/>
        <end position="1257"/>
    </location>
</feature>
<feature type="domain" description="LTD" evidence="2">
    <location>
        <begin position="20"/>
        <end position="148"/>
    </location>
</feature>
<protein>
    <submittedName>
        <fullName evidence="3">CotH protein</fullName>
    </submittedName>
</protein>
<reference evidence="3 4" key="1">
    <citation type="submission" date="2019-02" db="EMBL/GenBank/DDBJ databases">
        <title>Deep-cultivation of Planctomycetes and their phenomic and genomic characterization uncovers novel biology.</title>
        <authorList>
            <person name="Wiegand S."/>
            <person name="Jogler M."/>
            <person name="Boedeker C."/>
            <person name="Pinto D."/>
            <person name="Vollmers J."/>
            <person name="Rivas-Marin E."/>
            <person name="Kohn T."/>
            <person name="Peeters S.H."/>
            <person name="Heuer A."/>
            <person name="Rast P."/>
            <person name="Oberbeckmann S."/>
            <person name="Bunk B."/>
            <person name="Jeske O."/>
            <person name="Meyerdierks A."/>
            <person name="Storesund J.E."/>
            <person name="Kallscheuer N."/>
            <person name="Luecker S."/>
            <person name="Lage O.M."/>
            <person name="Pohl T."/>
            <person name="Merkel B.J."/>
            <person name="Hornburger P."/>
            <person name="Mueller R.-W."/>
            <person name="Bruemmer F."/>
            <person name="Labrenz M."/>
            <person name="Spormann A.M."/>
            <person name="Op Den Camp H."/>
            <person name="Overmann J."/>
            <person name="Amann R."/>
            <person name="Jetten M.S.M."/>
            <person name="Mascher T."/>
            <person name="Medema M.H."/>
            <person name="Devos D.P."/>
            <person name="Kaster A.-K."/>
            <person name="Ovreas L."/>
            <person name="Rohde M."/>
            <person name="Galperin M.Y."/>
            <person name="Jogler C."/>
        </authorList>
    </citation>
    <scope>NUCLEOTIDE SEQUENCE [LARGE SCALE GENOMIC DNA]</scope>
    <source>
        <strain evidence="3 4">KOR34</strain>
    </source>
</reference>
<dbReference type="Pfam" id="PF00932">
    <property type="entry name" value="LTD"/>
    <property type="match status" value="1"/>
</dbReference>
<comment type="caution">
    <text evidence="3">The sequence shown here is derived from an EMBL/GenBank/DDBJ whole genome shotgun (WGS) entry which is preliminary data.</text>
</comment>
<dbReference type="InterPro" id="IPR018247">
    <property type="entry name" value="EF_Hand_1_Ca_BS"/>
</dbReference>
<dbReference type="InterPro" id="IPR014867">
    <property type="entry name" value="Spore_coat_CotH_CotH2/3/7"/>
</dbReference>
<feature type="region of interest" description="Disordered" evidence="1">
    <location>
        <begin position="1245"/>
        <end position="1270"/>
    </location>
</feature>
<dbReference type="Proteomes" id="UP000316714">
    <property type="component" value="Unassembled WGS sequence"/>
</dbReference>
<dbReference type="Gene3D" id="1.10.1330.10">
    <property type="entry name" value="Dockerin domain"/>
    <property type="match status" value="1"/>
</dbReference>
<dbReference type="Pfam" id="PF13290">
    <property type="entry name" value="CHB_HEX_C_1"/>
    <property type="match status" value="1"/>
</dbReference>
<dbReference type="InterPro" id="IPR008979">
    <property type="entry name" value="Galactose-bd-like_sf"/>
</dbReference>
<dbReference type="GO" id="GO:0000272">
    <property type="term" value="P:polysaccharide catabolic process"/>
    <property type="evidence" value="ECO:0007669"/>
    <property type="project" value="InterPro"/>
</dbReference>
<dbReference type="Pfam" id="PF08757">
    <property type="entry name" value="CotH"/>
    <property type="match status" value="1"/>
</dbReference>
<dbReference type="OrthoDB" id="220360at2"/>
<dbReference type="Gene3D" id="2.60.40.1260">
    <property type="entry name" value="Lamin Tail domain"/>
    <property type="match status" value="1"/>
</dbReference>
<dbReference type="PROSITE" id="PS51841">
    <property type="entry name" value="LTD"/>
    <property type="match status" value="1"/>
</dbReference>
<proteinExistence type="predicted"/>
<dbReference type="EMBL" id="SIHJ01000001">
    <property type="protein sequence ID" value="TWT35138.1"/>
    <property type="molecule type" value="Genomic_DNA"/>
</dbReference>
<dbReference type="SUPFAM" id="SSF74853">
    <property type="entry name" value="Lamin A/C globular tail domain"/>
    <property type="match status" value="1"/>
</dbReference>
<dbReference type="RefSeq" id="WP_146561078.1">
    <property type="nucleotide sequence ID" value="NZ_SIHJ01000001.1"/>
</dbReference>